<accession>A0A852UVI7</accession>
<dbReference type="InterPro" id="IPR029058">
    <property type="entry name" value="AB_hydrolase_fold"/>
</dbReference>
<dbReference type="Gene3D" id="3.40.50.1820">
    <property type="entry name" value="alpha/beta hydrolase"/>
    <property type="match status" value="1"/>
</dbReference>
<dbReference type="Pfam" id="PF12697">
    <property type="entry name" value="Abhydrolase_6"/>
    <property type="match status" value="1"/>
</dbReference>
<dbReference type="SUPFAM" id="SSF53474">
    <property type="entry name" value="alpha/beta-Hydrolases"/>
    <property type="match status" value="1"/>
</dbReference>
<keyword evidence="3" id="KW-1185">Reference proteome</keyword>
<gene>
    <name evidence="2" type="ORF">HDA43_003491</name>
</gene>
<dbReference type="RefSeq" id="WP_246424017.1">
    <property type="nucleotide sequence ID" value="NZ_JACCCO010000001.1"/>
</dbReference>
<protein>
    <submittedName>
        <fullName evidence="2">Pimeloyl-ACP methyl ester carboxylesterase</fullName>
    </submittedName>
</protein>
<organism evidence="2 3">
    <name type="scientific">Streptosporangium sandarakinum</name>
    <dbReference type="NCBI Taxonomy" id="1260955"/>
    <lineage>
        <taxon>Bacteria</taxon>
        <taxon>Bacillati</taxon>
        <taxon>Actinomycetota</taxon>
        <taxon>Actinomycetes</taxon>
        <taxon>Streptosporangiales</taxon>
        <taxon>Streptosporangiaceae</taxon>
        <taxon>Streptosporangium</taxon>
    </lineage>
</organism>
<dbReference type="PANTHER" id="PTHR46438:SF11">
    <property type="entry name" value="LIPASE-RELATED"/>
    <property type="match status" value="1"/>
</dbReference>
<sequence>MKIIREGRTMVETLKIDGGEIAYRVAGEGPLVVLSPGMGDSREAYRFLIPRLTAAGYRVAAADLRGHGESTLGWSSYTRSDTAGDLIALIEHLGGPAVIVGHSFSGGAATIAAARRPDLVGAVVEIGPFTRPQQFDLGGLLRVRRHRAGMLRLLGAAMFKSPGLWKRYLDVAVPGVKPADWTDYLASLETDLRRPGRMAVVSSMGFAAPNDAGEALPELRRPALVVMGDLDPDWADPEAEARAIVAALPEGQGSYVMIEGAGHYPHAQFPEEVAAAMLPFLKEHTRA</sequence>
<dbReference type="Proteomes" id="UP000576393">
    <property type="component" value="Unassembled WGS sequence"/>
</dbReference>
<dbReference type="PANTHER" id="PTHR46438">
    <property type="entry name" value="ALPHA/BETA-HYDROLASES SUPERFAMILY PROTEIN"/>
    <property type="match status" value="1"/>
</dbReference>
<name>A0A852UVI7_9ACTN</name>
<reference evidence="2 3" key="1">
    <citation type="submission" date="2020-07" db="EMBL/GenBank/DDBJ databases">
        <title>Sequencing the genomes of 1000 actinobacteria strains.</title>
        <authorList>
            <person name="Klenk H.-P."/>
        </authorList>
    </citation>
    <scope>NUCLEOTIDE SEQUENCE [LARGE SCALE GENOMIC DNA]</scope>
    <source>
        <strain evidence="2 3">DSM 45763</strain>
    </source>
</reference>
<evidence type="ECO:0000313" key="3">
    <source>
        <dbReference type="Proteomes" id="UP000576393"/>
    </source>
</evidence>
<dbReference type="PRINTS" id="PR00412">
    <property type="entry name" value="EPOXHYDRLASE"/>
</dbReference>
<evidence type="ECO:0000313" key="2">
    <source>
        <dbReference type="EMBL" id="NYF41332.1"/>
    </source>
</evidence>
<dbReference type="GO" id="GO:0003824">
    <property type="term" value="F:catalytic activity"/>
    <property type="evidence" value="ECO:0007669"/>
    <property type="project" value="InterPro"/>
</dbReference>
<dbReference type="PRINTS" id="PR00111">
    <property type="entry name" value="ABHYDROLASE"/>
</dbReference>
<evidence type="ECO:0000259" key="1">
    <source>
        <dbReference type="Pfam" id="PF12697"/>
    </source>
</evidence>
<feature type="domain" description="AB hydrolase-1" evidence="1">
    <location>
        <begin position="32"/>
        <end position="276"/>
    </location>
</feature>
<dbReference type="AlphaFoldDB" id="A0A852UVI7"/>
<dbReference type="EMBL" id="JACCCO010000001">
    <property type="protein sequence ID" value="NYF41332.1"/>
    <property type="molecule type" value="Genomic_DNA"/>
</dbReference>
<proteinExistence type="predicted"/>
<dbReference type="InterPro" id="IPR000073">
    <property type="entry name" value="AB_hydrolase_1"/>
</dbReference>
<dbReference type="InterPro" id="IPR000639">
    <property type="entry name" value="Epox_hydrolase-like"/>
</dbReference>
<comment type="caution">
    <text evidence="2">The sequence shown here is derived from an EMBL/GenBank/DDBJ whole genome shotgun (WGS) entry which is preliminary data.</text>
</comment>